<dbReference type="AlphaFoldDB" id="A0AAV1JQ06"/>
<reference evidence="1 2" key="1">
    <citation type="submission" date="2023-11" db="EMBL/GenBank/DDBJ databases">
        <authorList>
            <person name="Okamura Y."/>
        </authorList>
    </citation>
    <scope>NUCLEOTIDE SEQUENCE [LARGE SCALE GENOMIC DNA]</scope>
</reference>
<evidence type="ECO:0000313" key="1">
    <source>
        <dbReference type="EMBL" id="CAK1551570.1"/>
    </source>
</evidence>
<keyword evidence="2" id="KW-1185">Reference proteome</keyword>
<gene>
    <name evidence="1" type="ORF">LNINA_LOCUS10699</name>
</gene>
<dbReference type="EMBL" id="CAVLEF010000132">
    <property type="protein sequence ID" value="CAK1551570.1"/>
    <property type="molecule type" value="Genomic_DNA"/>
</dbReference>
<organism evidence="1 2">
    <name type="scientific">Leptosia nina</name>
    <dbReference type="NCBI Taxonomy" id="320188"/>
    <lineage>
        <taxon>Eukaryota</taxon>
        <taxon>Metazoa</taxon>
        <taxon>Ecdysozoa</taxon>
        <taxon>Arthropoda</taxon>
        <taxon>Hexapoda</taxon>
        <taxon>Insecta</taxon>
        <taxon>Pterygota</taxon>
        <taxon>Neoptera</taxon>
        <taxon>Endopterygota</taxon>
        <taxon>Lepidoptera</taxon>
        <taxon>Glossata</taxon>
        <taxon>Ditrysia</taxon>
        <taxon>Papilionoidea</taxon>
        <taxon>Pieridae</taxon>
        <taxon>Pierinae</taxon>
        <taxon>Leptosia</taxon>
    </lineage>
</organism>
<comment type="caution">
    <text evidence="1">The sequence shown here is derived from an EMBL/GenBank/DDBJ whole genome shotgun (WGS) entry which is preliminary data.</text>
</comment>
<name>A0AAV1JQ06_9NEOP</name>
<proteinExistence type="predicted"/>
<sequence>MLPRLACTSTSHNHLATQHLISQVKTRSDSCKRVINENSERGGPELSRGACTHGLIDHGVRCEDWDATGQYDFYVLLIEMDVHFYK</sequence>
<dbReference type="Proteomes" id="UP001497472">
    <property type="component" value="Unassembled WGS sequence"/>
</dbReference>
<evidence type="ECO:0000313" key="2">
    <source>
        <dbReference type="Proteomes" id="UP001497472"/>
    </source>
</evidence>
<accession>A0AAV1JQ06</accession>
<protein>
    <submittedName>
        <fullName evidence="1">Uncharacterized protein</fullName>
    </submittedName>
</protein>